<accession>A0AAE3KH05</accession>
<dbReference type="AlphaFoldDB" id="A0AAE3KH05"/>
<keyword evidence="1" id="KW-0812">Transmembrane</keyword>
<feature type="transmembrane region" description="Helical" evidence="1">
    <location>
        <begin position="24"/>
        <end position="43"/>
    </location>
</feature>
<comment type="caution">
    <text evidence="2">The sequence shown here is derived from an EMBL/GenBank/DDBJ whole genome shotgun (WGS) entry which is preliminary data.</text>
</comment>
<keyword evidence="1" id="KW-1133">Transmembrane helix</keyword>
<evidence type="ECO:0000313" key="2">
    <source>
        <dbReference type="EMBL" id="MCP1675832.1"/>
    </source>
</evidence>
<dbReference type="RefSeq" id="WP_253479730.1">
    <property type="nucleotide sequence ID" value="NZ_JALJXV010000007.1"/>
</dbReference>
<proteinExistence type="predicted"/>
<organism evidence="2 3">
    <name type="scientific">Natronocella acetinitrilica</name>
    <dbReference type="NCBI Taxonomy" id="414046"/>
    <lineage>
        <taxon>Bacteria</taxon>
        <taxon>Pseudomonadati</taxon>
        <taxon>Pseudomonadota</taxon>
        <taxon>Gammaproteobacteria</taxon>
        <taxon>Chromatiales</taxon>
        <taxon>Ectothiorhodospiraceae</taxon>
        <taxon>Natronocella</taxon>
    </lineage>
</organism>
<dbReference type="Proteomes" id="UP001205843">
    <property type="component" value="Unassembled WGS sequence"/>
</dbReference>
<keyword evidence="1" id="KW-0472">Membrane</keyword>
<sequence>MTDHSGIKAETMRMRRTDEKQCRVLMAVGFFLFLPACAVMRLVPGRRRGGRTNSIIAEAKTAASIAIPFAFRG</sequence>
<protein>
    <submittedName>
        <fullName evidence="2">Uncharacterized protein</fullName>
    </submittedName>
</protein>
<dbReference type="EMBL" id="JALJXV010000007">
    <property type="protein sequence ID" value="MCP1675832.1"/>
    <property type="molecule type" value="Genomic_DNA"/>
</dbReference>
<evidence type="ECO:0000313" key="3">
    <source>
        <dbReference type="Proteomes" id="UP001205843"/>
    </source>
</evidence>
<evidence type="ECO:0000256" key="1">
    <source>
        <dbReference type="SAM" id="Phobius"/>
    </source>
</evidence>
<name>A0AAE3KH05_9GAMM</name>
<reference evidence="2" key="1">
    <citation type="submission" date="2022-03" db="EMBL/GenBank/DDBJ databases">
        <title>Genomic Encyclopedia of Type Strains, Phase III (KMG-III): the genomes of soil and plant-associated and newly described type strains.</title>
        <authorList>
            <person name="Whitman W."/>
        </authorList>
    </citation>
    <scope>NUCLEOTIDE SEQUENCE</scope>
    <source>
        <strain evidence="2">ANL 6-2</strain>
    </source>
</reference>
<gene>
    <name evidence="2" type="ORF">J2T57_002987</name>
</gene>
<keyword evidence="3" id="KW-1185">Reference proteome</keyword>